<reference evidence="2 3" key="1">
    <citation type="submission" date="2024-01" db="EMBL/GenBank/DDBJ databases">
        <title>Uliginosibacterium soil sp. nov.</title>
        <authorList>
            <person name="Lv Y."/>
        </authorList>
    </citation>
    <scope>NUCLEOTIDE SEQUENCE [LARGE SCALE GENOMIC DNA]</scope>
    <source>
        <strain evidence="2 3">H3</strain>
    </source>
</reference>
<dbReference type="Proteomes" id="UP001331561">
    <property type="component" value="Unassembled WGS sequence"/>
</dbReference>
<protein>
    <submittedName>
        <fullName evidence="2">Uncharacterized protein</fullName>
    </submittedName>
</protein>
<evidence type="ECO:0000313" key="2">
    <source>
        <dbReference type="EMBL" id="MEC5387430.1"/>
    </source>
</evidence>
<evidence type="ECO:0000313" key="3">
    <source>
        <dbReference type="Proteomes" id="UP001331561"/>
    </source>
</evidence>
<feature type="transmembrane region" description="Helical" evidence="1">
    <location>
        <begin position="378"/>
        <end position="397"/>
    </location>
</feature>
<keyword evidence="1" id="KW-1133">Transmembrane helix</keyword>
<gene>
    <name evidence="2" type="ORF">VVD49_16995</name>
</gene>
<sequence>MEKLYRLVFKGELLTGHDPAEIRSRASLRLGANTQQTERLFSGQSVILKRGLAMDAAARYAKELRLLGMRMHVELDVTTRPAKPAQGTGYRIVFQGELVPGFVAEEVAIAAAERLNASVQQIATLFSGRKTTLKKGLDPEQARRYVSRLRNIGMVVRAEEESASMAPVVPPVAPAVQVPPPAPIAQPVAYLEEPEGAASHAVTLIHTPLMQASDLLHTVDVPVDMDFTQTMVDHELIATNAQNALPDLEKTELAGEASLQAYMRGEPLPVDATPVYVPPPRMPVPPAASASTAGAIPGQEDADGIVAAGAAASNPAQPLRVCAGCGARQQQGRYCIHCGYEFVREARGAVTAPDPQVGTVRDETPALTDDTPPPRRNGVLYVVLLLLGVVVLGFWWLRQ</sequence>
<dbReference type="RefSeq" id="WP_327600399.1">
    <property type="nucleotide sequence ID" value="NZ_JAYXHS010000003.1"/>
</dbReference>
<name>A0ABU6K6U1_9RHOO</name>
<keyword evidence="1" id="KW-0472">Membrane</keyword>
<keyword evidence="1" id="KW-0812">Transmembrane</keyword>
<dbReference type="EMBL" id="JAYXHS010000003">
    <property type="protein sequence ID" value="MEC5387430.1"/>
    <property type="molecule type" value="Genomic_DNA"/>
</dbReference>
<organism evidence="2 3">
    <name type="scientific">Uliginosibacterium silvisoli</name>
    <dbReference type="NCBI Taxonomy" id="3114758"/>
    <lineage>
        <taxon>Bacteria</taxon>
        <taxon>Pseudomonadati</taxon>
        <taxon>Pseudomonadota</taxon>
        <taxon>Betaproteobacteria</taxon>
        <taxon>Rhodocyclales</taxon>
        <taxon>Zoogloeaceae</taxon>
        <taxon>Uliginosibacterium</taxon>
    </lineage>
</organism>
<keyword evidence="3" id="KW-1185">Reference proteome</keyword>
<accession>A0ABU6K6U1</accession>
<proteinExistence type="predicted"/>
<evidence type="ECO:0000256" key="1">
    <source>
        <dbReference type="SAM" id="Phobius"/>
    </source>
</evidence>
<comment type="caution">
    <text evidence="2">The sequence shown here is derived from an EMBL/GenBank/DDBJ whole genome shotgun (WGS) entry which is preliminary data.</text>
</comment>